<evidence type="ECO:0000256" key="1">
    <source>
        <dbReference type="ARBA" id="ARBA00006594"/>
    </source>
</evidence>
<keyword evidence="4" id="KW-0808">Transferase</keyword>
<dbReference type="EMBL" id="CAJRAF010000002">
    <property type="protein sequence ID" value="CAG4997165.1"/>
    <property type="molecule type" value="Genomic_DNA"/>
</dbReference>
<keyword evidence="3" id="KW-0489">Methyltransferase</keyword>
<gene>
    <name evidence="8" type="ORF">DYBT9275_01700</name>
</gene>
<organism evidence="8 9">
    <name type="scientific">Dyadobacter helix</name>
    <dbReference type="NCBI Taxonomy" id="2822344"/>
    <lineage>
        <taxon>Bacteria</taxon>
        <taxon>Pseudomonadati</taxon>
        <taxon>Bacteroidota</taxon>
        <taxon>Cytophagia</taxon>
        <taxon>Cytophagales</taxon>
        <taxon>Spirosomataceae</taxon>
        <taxon>Dyadobacter</taxon>
    </lineage>
</organism>
<feature type="domain" description="DNA methylase N-4/N-6" evidence="7">
    <location>
        <begin position="21"/>
        <end position="350"/>
    </location>
</feature>
<dbReference type="PRINTS" id="PR00506">
    <property type="entry name" value="D21N6MTFRASE"/>
</dbReference>
<evidence type="ECO:0000256" key="2">
    <source>
        <dbReference type="ARBA" id="ARBA00011900"/>
    </source>
</evidence>
<keyword evidence="9" id="KW-1185">Reference proteome</keyword>
<dbReference type="EC" id="2.1.1.72" evidence="2"/>
<comment type="catalytic activity">
    <reaction evidence="6">
        <text>a 2'-deoxyadenosine in DNA + S-adenosyl-L-methionine = an N(6)-methyl-2'-deoxyadenosine in DNA + S-adenosyl-L-homocysteine + H(+)</text>
        <dbReference type="Rhea" id="RHEA:15197"/>
        <dbReference type="Rhea" id="RHEA-COMP:12418"/>
        <dbReference type="Rhea" id="RHEA-COMP:12419"/>
        <dbReference type="ChEBI" id="CHEBI:15378"/>
        <dbReference type="ChEBI" id="CHEBI:57856"/>
        <dbReference type="ChEBI" id="CHEBI:59789"/>
        <dbReference type="ChEBI" id="CHEBI:90615"/>
        <dbReference type="ChEBI" id="CHEBI:90616"/>
        <dbReference type="EC" id="2.1.1.72"/>
    </reaction>
</comment>
<evidence type="ECO:0000256" key="4">
    <source>
        <dbReference type="ARBA" id="ARBA00022679"/>
    </source>
</evidence>
<dbReference type="InterPro" id="IPR002941">
    <property type="entry name" value="DNA_methylase_N4/N6"/>
</dbReference>
<dbReference type="GO" id="GO:0009007">
    <property type="term" value="F:site-specific DNA-methyltransferase (adenine-specific) activity"/>
    <property type="evidence" value="ECO:0007669"/>
    <property type="project" value="UniProtKB-EC"/>
</dbReference>
<dbReference type="Pfam" id="PF01555">
    <property type="entry name" value="N6_N4_Mtase"/>
    <property type="match status" value="1"/>
</dbReference>
<reference evidence="8" key="1">
    <citation type="submission" date="2021-04" db="EMBL/GenBank/DDBJ databases">
        <authorList>
            <person name="Rodrigo-Torres L."/>
            <person name="Arahal R. D."/>
            <person name="Lucena T."/>
        </authorList>
    </citation>
    <scope>NUCLEOTIDE SEQUENCE</scope>
    <source>
        <strain evidence="8">CECT 9275</strain>
    </source>
</reference>
<dbReference type="PROSITE" id="PS00092">
    <property type="entry name" value="N6_MTASE"/>
    <property type="match status" value="1"/>
</dbReference>
<evidence type="ECO:0000256" key="6">
    <source>
        <dbReference type="ARBA" id="ARBA00047942"/>
    </source>
</evidence>
<proteinExistence type="inferred from homology"/>
<dbReference type="SUPFAM" id="SSF53335">
    <property type="entry name" value="S-adenosyl-L-methionine-dependent methyltransferases"/>
    <property type="match status" value="1"/>
</dbReference>
<comment type="caution">
    <text evidence="8">The sequence shown here is derived from an EMBL/GenBank/DDBJ whole genome shotgun (WGS) entry which is preliminary data.</text>
</comment>
<dbReference type="GO" id="GO:0008170">
    <property type="term" value="F:N-methyltransferase activity"/>
    <property type="evidence" value="ECO:0007669"/>
    <property type="project" value="InterPro"/>
</dbReference>
<name>A0A916JAI6_9BACT</name>
<accession>A0A916JAI6</accession>
<dbReference type="Proteomes" id="UP000680038">
    <property type="component" value="Unassembled WGS sequence"/>
</dbReference>
<evidence type="ECO:0000313" key="9">
    <source>
        <dbReference type="Proteomes" id="UP000680038"/>
    </source>
</evidence>
<comment type="similarity">
    <text evidence="1">Belongs to the N(4)/N(6)-methyltransferase family.</text>
</comment>
<dbReference type="AlphaFoldDB" id="A0A916JAI6"/>
<dbReference type="InterPro" id="IPR002295">
    <property type="entry name" value="N4/N6-MTase_EcoPI_Mod-like"/>
</dbReference>
<evidence type="ECO:0000313" key="8">
    <source>
        <dbReference type="EMBL" id="CAG4997165.1"/>
    </source>
</evidence>
<dbReference type="GO" id="GO:0032259">
    <property type="term" value="P:methylation"/>
    <property type="evidence" value="ECO:0007669"/>
    <property type="project" value="UniProtKB-KW"/>
</dbReference>
<dbReference type="GO" id="GO:0003677">
    <property type="term" value="F:DNA binding"/>
    <property type="evidence" value="ECO:0007669"/>
    <property type="project" value="InterPro"/>
</dbReference>
<dbReference type="RefSeq" id="WP_215238428.1">
    <property type="nucleotide sequence ID" value="NZ_CAJRAF010000002.1"/>
</dbReference>
<evidence type="ECO:0000256" key="3">
    <source>
        <dbReference type="ARBA" id="ARBA00022603"/>
    </source>
</evidence>
<keyword evidence="5" id="KW-0949">S-adenosyl-L-methionine</keyword>
<dbReference type="Gene3D" id="3.40.50.150">
    <property type="entry name" value="Vaccinia Virus protein VP39"/>
    <property type="match status" value="1"/>
</dbReference>
<dbReference type="InterPro" id="IPR002052">
    <property type="entry name" value="DNA_methylase_N6_adenine_CS"/>
</dbReference>
<evidence type="ECO:0000259" key="7">
    <source>
        <dbReference type="Pfam" id="PF01555"/>
    </source>
</evidence>
<sequence length="553" mass="64214">MIEGDNLHALTALTFTHEGKIDVIYIDPPYNTGNKDFKYHDTFKDEAQFVEKEHPFRHSTWLSFMSKRLKIAKNLLNNKGIMFISIDDNEFCQLKMLCDEVFGEYNCENIFTIKVRHENRILRQDIRYHQTTEYLLAYRKTNEFIPPRRTNEREVDNDYKYNINITKPPQKIEFIGGYEVEIYDTESYTLVQTNPGEGDLKSYSIRGSLITQSGSASEFYENNLRIKKDLDGYKTLYKVINMGTRGDGLGYRFIMQPPNKNVKNGTYFQGKPIKSKSDTGLPYPNFFDFVNEFNTVGYEGGVDFKNGKKPLDFLSKVFELANLSNESIVLDFFGGSGSTLHSVMQLNKKFNFNNKCIIVTNNENNICEEVTYVRIKNAIQGYENSKGGFEESLKNNNLRYYKSESVSREKTLKNKKELTILSTELLCIKENCYIPISTFKGIKQSQISIFADAKSQMMIIYDDIYIEDSIDIIKQLKTEKKNNNPIKVYVFSNGQYPYTEDFEEVLDCITLCSLPDAIYKAYQNVLPKIKREIIPILEDDIEEEKDLFNNEND</sequence>
<dbReference type="InterPro" id="IPR029063">
    <property type="entry name" value="SAM-dependent_MTases_sf"/>
</dbReference>
<evidence type="ECO:0000256" key="5">
    <source>
        <dbReference type="ARBA" id="ARBA00022691"/>
    </source>
</evidence>
<protein>
    <recommendedName>
        <fullName evidence="2">site-specific DNA-methyltransferase (adenine-specific)</fullName>
        <ecNumber evidence="2">2.1.1.72</ecNumber>
    </recommendedName>
</protein>